<keyword evidence="2" id="KW-1185">Reference proteome</keyword>
<accession>A0ABQ9D6H7</accession>
<dbReference type="Proteomes" id="UP001145742">
    <property type="component" value="Unassembled WGS sequence"/>
</dbReference>
<reference evidence="1" key="1">
    <citation type="submission" date="2019-10" db="EMBL/GenBank/DDBJ databases">
        <authorList>
            <person name="Soares A.E.R."/>
            <person name="Aleixo A."/>
            <person name="Schneider P."/>
            <person name="Miyaki C.Y."/>
            <person name="Schneider M.P."/>
            <person name="Mello C."/>
            <person name="Vasconcelos A.T.R."/>
        </authorList>
    </citation>
    <scope>NUCLEOTIDE SEQUENCE</scope>
    <source>
        <tissue evidence="1">Muscle</tissue>
    </source>
</reference>
<dbReference type="EMBL" id="WHWB01033926">
    <property type="protein sequence ID" value="KAJ7415696.1"/>
    <property type="molecule type" value="Genomic_DNA"/>
</dbReference>
<dbReference type="PANTHER" id="PTHR33332">
    <property type="entry name" value="REVERSE TRANSCRIPTASE DOMAIN-CONTAINING PROTEIN"/>
    <property type="match status" value="1"/>
</dbReference>
<evidence type="ECO:0000313" key="1">
    <source>
        <dbReference type="EMBL" id="KAJ7415696.1"/>
    </source>
</evidence>
<gene>
    <name evidence="1" type="ORF">WISP_76612</name>
</gene>
<comment type="caution">
    <text evidence="1">The sequence shown here is derived from an EMBL/GenBank/DDBJ whole genome shotgun (WGS) entry which is preliminary data.</text>
</comment>
<sequence length="236" mass="27026">MTLFCEGNKKSFQRYIGDKRKTRQNVGHFQKESGGLFAWYMENIEALNDFFDSVFTEKCSSYSAEVSASKIGDWENKELHTAEDKIQAHLRNLKGYKSMRPDEMHPQVLTELSDKVVKPLSIISEKSWQTVVVNGSMSRWGPVLNGIPHGWVFGLALFAIIVGSMHSWIEGISKFADEIKLCGGFDMLKGRNAIQRELDNHERWAHVNLMKFNKAKGKVLHIDPGNHKHKYRLSNE</sequence>
<protein>
    <submittedName>
        <fullName evidence="1">Uncharacterized protein</fullName>
    </submittedName>
</protein>
<organism evidence="1 2">
    <name type="scientific">Willisornis vidua</name>
    <name type="common">Xingu scale-backed antbird</name>
    <dbReference type="NCBI Taxonomy" id="1566151"/>
    <lineage>
        <taxon>Eukaryota</taxon>
        <taxon>Metazoa</taxon>
        <taxon>Chordata</taxon>
        <taxon>Craniata</taxon>
        <taxon>Vertebrata</taxon>
        <taxon>Euteleostomi</taxon>
        <taxon>Archelosauria</taxon>
        <taxon>Archosauria</taxon>
        <taxon>Dinosauria</taxon>
        <taxon>Saurischia</taxon>
        <taxon>Theropoda</taxon>
        <taxon>Coelurosauria</taxon>
        <taxon>Aves</taxon>
        <taxon>Neognathae</taxon>
        <taxon>Neoaves</taxon>
        <taxon>Telluraves</taxon>
        <taxon>Australaves</taxon>
        <taxon>Passeriformes</taxon>
        <taxon>Thamnophilidae</taxon>
        <taxon>Willisornis</taxon>
    </lineage>
</organism>
<name>A0ABQ9D6H7_9PASS</name>
<proteinExistence type="predicted"/>
<evidence type="ECO:0000313" key="2">
    <source>
        <dbReference type="Proteomes" id="UP001145742"/>
    </source>
</evidence>